<dbReference type="PROSITE" id="PS50825">
    <property type="entry name" value="HYR"/>
    <property type="match status" value="1"/>
</dbReference>
<dbReference type="PANTHER" id="PTHR24273">
    <property type="entry name" value="FI04643P-RELATED"/>
    <property type="match status" value="1"/>
</dbReference>
<dbReference type="Pfam" id="PF02494">
    <property type="entry name" value="HYR"/>
    <property type="match status" value="6"/>
</dbReference>
<evidence type="ECO:0000259" key="3">
    <source>
        <dbReference type="PROSITE" id="PS50234"/>
    </source>
</evidence>
<reference evidence="5 6" key="1">
    <citation type="submission" date="2024-06" db="EMBL/GenBank/DDBJ databases">
        <title>The Natural Products Discovery Center: Release of the First 8490 Sequenced Strains for Exploring Actinobacteria Biosynthetic Diversity.</title>
        <authorList>
            <person name="Kalkreuter E."/>
            <person name="Kautsar S.A."/>
            <person name="Yang D."/>
            <person name="Bader C.D."/>
            <person name="Teijaro C.N."/>
            <person name="Fluegel L."/>
            <person name="Davis C.M."/>
            <person name="Simpson J.R."/>
            <person name="Lauterbach L."/>
            <person name="Steele A.D."/>
            <person name="Gui C."/>
            <person name="Meng S."/>
            <person name="Li G."/>
            <person name="Viehrig K."/>
            <person name="Ye F."/>
            <person name="Su P."/>
            <person name="Kiefer A.F."/>
            <person name="Nichols A."/>
            <person name="Cepeda A.J."/>
            <person name="Yan W."/>
            <person name="Fan B."/>
            <person name="Jiang Y."/>
            <person name="Adhikari A."/>
            <person name="Zheng C.-J."/>
            <person name="Schuster L."/>
            <person name="Cowan T.M."/>
            <person name="Smanski M.J."/>
            <person name="Chevrette M.G."/>
            <person name="De Carvalho L.P.S."/>
            <person name="Shen B."/>
        </authorList>
    </citation>
    <scope>NUCLEOTIDE SEQUENCE [LARGE SCALE GENOMIC DNA]</scope>
    <source>
        <strain evidence="5 6">NPDC033843</strain>
    </source>
</reference>
<dbReference type="Pfam" id="PF01345">
    <property type="entry name" value="DUF11"/>
    <property type="match status" value="1"/>
</dbReference>
<keyword evidence="6" id="KW-1185">Reference proteome</keyword>
<dbReference type="Gene3D" id="3.40.50.410">
    <property type="entry name" value="von Willebrand factor, type A domain"/>
    <property type="match status" value="1"/>
</dbReference>
<dbReference type="Gene3D" id="2.60.40.10">
    <property type="entry name" value="Immunoglobulins"/>
    <property type="match status" value="1"/>
</dbReference>
<evidence type="ECO:0000256" key="1">
    <source>
        <dbReference type="ARBA" id="ARBA00022737"/>
    </source>
</evidence>
<feature type="domain" description="VWFA" evidence="3">
    <location>
        <begin position="107"/>
        <end position="299"/>
    </location>
</feature>
<organism evidence="5 6">
    <name type="scientific">Streptomyces sp. 900129855</name>
    <dbReference type="NCBI Taxonomy" id="3155129"/>
    <lineage>
        <taxon>Bacteria</taxon>
        <taxon>Bacillati</taxon>
        <taxon>Actinomycetota</taxon>
        <taxon>Actinomycetes</taxon>
        <taxon>Kitasatosporales</taxon>
        <taxon>Streptomycetaceae</taxon>
        <taxon>Streptomyces</taxon>
    </lineage>
</organism>
<sequence>MRLFRLRAGLMASVLALGAVGAGIGETVPAALTTASSSLSSPLPPSSSLSSSLSSSPSASSPSSSSVKASVPASPVSPSLVEQSLNPGASITVAKRVRTPAVPPKPDVVLLVDNTGSMGSVIANVKNNLPTIVDQVFGVQPDSRFAVASFGDQDDPEVGADRLFLLHQPFTDDRAAIQRGVDQLDANYGDDVPEDWGNGLFEVATGAGGRNTFRDGATPVVVLVGDAPTHEPSNHHYLAEVEQTLKDHGVKVLAVGVGGDGLDEYGQATQITEATGGTYLRGINANDVSNAIVQGLTNLPVTVGHRLVECDRSLSVSLSPPSVQLTSGQTASFSEQITVSPDAPQGSTLSCTVQFTLGPAADPAYREQIRITVNDVTAPAVTVDDRTVEATGPGGAVVDYPAFAHDNVDGDVPVSCEPPSGTRFPIGRTTVTCTATDKAGNTGRDTAVFTVVDTTAPAVSVDDRTVEATGPDGAVITYPATATDLVDGDVAVVCEPSSGSTFPIGKTTVTCTATDAAGNTGTDTAEFTVTDSTGPLVTVEDRTAEATGPGGAVVEYPASAQDTVDGQVPVTCEPPSGSLFPIGATTVTCTATDSRENTGKDTAVVTVVDTTPPVVTVDDRTVEATGPDGAVVEYSATAVDTVDGPTKVICTPPPGATFPVGTTTVTCTSTDAHENTGTDTAVITVVDTTAPVVTVDDRTVPATGPAGAVIEYTATAQDLVDGPVAVTCTPLSGSTFPVGTTTVTCTATDAAGNTGTDTAVFTVVDDGKPVVQVDDRTVRTLSRAGAPVTYTATAQDLVDGALPTTCTPPSGSNFPLGKTTVTCTATDKAGNTGSDTAVVTVILIPPVPVAPAADLAVTAAAGPQPAFTGGTVTATFTLTNAGPDNATNVVLTSGTPGSATVLSPQDRCTAAHPCTLPAGGRIQVTTRLSYDKATSGTLTARVAGTPTDPRTANNTDTVRLRVLQPVLTAGPAVARLGDVVLAEGRDFPAGTVVQLKWSQGITAATVPVRVGADGTFRTQVLVLRKDRTGPRLLRATGPGYDPLTAQVLVVPRSLQPPDFIGRG</sequence>
<dbReference type="InterPro" id="IPR013783">
    <property type="entry name" value="Ig-like_fold"/>
</dbReference>
<dbReference type="SMART" id="SM00327">
    <property type="entry name" value="VWA"/>
    <property type="match status" value="1"/>
</dbReference>
<evidence type="ECO:0000256" key="2">
    <source>
        <dbReference type="SAM" id="MobiDB-lite"/>
    </source>
</evidence>
<name>A0ABV2ZIE9_9ACTN</name>
<dbReference type="PANTHER" id="PTHR24273:SF32">
    <property type="entry name" value="HYALIN"/>
    <property type="match status" value="1"/>
</dbReference>
<feature type="region of interest" description="Disordered" evidence="2">
    <location>
        <begin position="36"/>
        <end position="82"/>
    </location>
</feature>
<comment type="caution">
    <text evidence="5">The sequence shown here is derived from an EMBL/GenBank/DDBJ whole genome shotgun (WGS) entry which is preliminary data.</text>
</comment>
<dbReference type="Pfam" id="PF00092">
    <property type="entry name" value="VWA"/>
    <property type="match status" value="1"/>
</dbReference>
<feature type="domain" description="HYR" evidence="4">
    <location>
        <begin position="446"/>
        <end position="533"/>
    </location>
</feature>
<dbReference type="InterPro" id="IPR003410">
    <property type="entry name" value="HYR_dom"/>
</dbReference>
<dbReference type="InterPro" id="IPR036465">
    <property type="entry name" value="vWFA_dom_sf"/>
</dbReference>
<dbReference type="EMBL" id="JBEZVE010000008">
    <property type="protein sequence ID" value="MEU3782322.1"/>
    <property type="molecule type" value="Genomic_DNA"/>
</dbReference>
<gene>
    <name evidence="5" type="ORF">AB0E89_17410</name>
</gene>
<dbReference type="PROSITE" id="PS50234">
    <property type="entry name" value="VWFA"/>
    <property type="match status" value="1"/>
</dbReference>
<proteinExistence type="predicted"/>
<dbReference type="InterPro" id="IPR001434">
    <property type="entry name" value="OmcB-like_DUF11"/>
</dbReference>
<dbReference type="Proteomes" id="UP001550739">
    <property type="component" value="Unassembled WGS sequence"/>
</dbReference>
<dbReference type="InterPro" id="IPR002035">
    <property type="entry name" value="VWF_A"/>
</dbReference>
<dbReference type="CDD" id="cd00198">
    <property type="entry name" value="vWFA"/>
    <property type="match status" value="1"/>
</dbReference>
<evidence type="ECO:0000313" key="6">
    <source>
        <dbReference type="Proteomes" id="UP001550739"/>
    </source>
</evidence>
<evidence type="ECO:0000313" key="5">
    <source>
        <dbReference type="EMBL" id="MEU3782322.1"/>
    </source>
</evidence>
<protein>
    <submittedName>
        <fullName evidence="5">HYR domain-containing protein</fullName>
    </submittedName>
</protein>
<dbReference type="RefSeq" id="WP_361703049.1">
    <property type="nucleotide sequence ID" value="NZ_JBEZVE010000008.1"/>
</dbReference>
<keyword evidence="1" id="KW-0677">Repeat</keyword>
<evidence type="ECO:0000259" key="4">
    <source>
        <dbReference type="PROSITE" id="PS50825"/>
    </source>
</evidence>
<feature type="compositionally biased region" description="Low complexity" evidence="2">
    <location>
        <begin position="36"/>
        <end position="81"/>
    </location>
</feature>
<accession>A0ABV2ZIE9</accession>
<dbReference type="SUPFAM" id="SSF53300">
    <property type="entry name" value="vWA-like"/>
    <property type="match status" value="1"/>
</dbReference>